<dbReference type="GO" id="GO:0070401">
    <property type="term" value="F:NADP+ binding"/>
    <property type="evidence" value="ECO:0007669"/>
    <property type="project" value="UniProtKB-ARBA"/>
</dbReference>
<sequence>MSINIIAAVARNRAIGYNNKLLYWLPDDLKRFKALTTGHTIIMGRRTFESLPKGALPHRRNVVLSRSIGEFPGCERFASLEDALRHCNEDEDVFIIGGASVYAQAMKYADRLLLTEIEDTPQEADVFFPDYSDWTLVNRESHSKDAKHQFGFSFSDYERI</sequence>
<keyword evidence="6 8" id="KW-0560">Oxidoreductase</keyword>
<dbReference type="Proteomes" id="UP001168478">
    <property type="component" value="Unassembled WGS sequence"/>
</dbReference>
<evidence type="ECO:0000256" key="8">
    <source>
        <dbReference type="PIRNR" id="PIRNR000194"/>
    </source>
</evidence>
<reference evidence="11" key="1">
    <citation type="submission" date="2023-06" db="EMBL/GenBank/DDBJ databases">
        <authorList>
            <person name="Zeman M."/>
            <person name="Kubasova T."/>
            <person name="Jahodarova E."/>
            <person name="Nykrynova M."/>
            <person name="Rychlik I."/>
        </authorList>
    </citation>
    <scope>NUCLEOTIDE SEQUENCE</scope>
    <source>
        <strain evidence="11">ET15</strain>
        <strain evidence="10">ET37</strain>
    </source>
</reference>
<evidence type="ECO:0000256" key="1">
    <source>
        <dbReference type="ARBA" id="ARBA00004903"/>
    </source>
</evidence>
<keyword evidence="5 8" id="KW-0521">NADP</keyword>
<protein>
    <recommendedName>
        <fullName evidence="3 8">Dihydrofolate reductase</fullName>
        <ecNumber evidence="3 8">1.5.1.3</ecNumber>
    </recommendedName>
</protein>
<dbReference type="AlphaFoldDB" id="A0AAW7JQX7"/>
<comment type="catalytic activity">
    <reaction evidence="8">
        <text>(6S)-5,6,7,8-tetrahydrofolate + NADP(+) = 7,8-dihydrofolate + NADPH + H(+)</text>
        <dbReference type="Rhea" id="RHEA:15009"/>
        <dbReference type="ChEBI" id="CHEBI:15378"/>
        <dbReference type="ChEBI" id="CHEBI:57451"/>
        <dbReference type="ChEBI" id="CHEBI:57453"/>
        <dbReference type="ChEBI" id="CHEBI:57783"/>
        <dbReference type="ChEBI" id="CHEBI:58349"/>
        <dbReference type="EC" id="1.5.1.3"/>
    </reaction>
</comment>
<evidence type="ECO:0000256" key="5">
    <source>
        <dbReference type="ARBA" id="ARBA00022857"/>
    </source>
</evidence>
<gene>
    <name evidence="10" type="ORF">QVN81_08035</name>
    <name evidence="11" type="ORF">QVN84_07350</name>
</gene>
<comment type="caution">
    <text evidence="11">The sequence shown here is derived from an EMBL/GenBank/DDBJ whole genome shotgun (WGS) entry which is preliminary data.</text>
</comment>
<dbReference type="EMBL" id="JAUEIE010000007">
    <property type="protein sequence ID" value="MDN0022966.1"/>
    <property type="molecule type" value="Genomic_DNA"/>
</dbReference>
<organism evidence="11 13">
    <name type="scientific">Leyella lascolaii</name>
    <dbReference type="NCBI Taxonomy" id="1776379"/>
    <lineage>
        <taxon>Bacteria</taxon>
        <taxon>Pseudomonadati</taxon>
        <taxon>Bacteroidota</taxon>
        <taxon>Bacteroidia</taxon>
        <taxon>Bacteroidales</taxon>
        <taxon>Prevotellaceae</taxon>
        <taxon>Leyella</taxon>
    </lineage>
</organism>
<dbReference type="GO" id="GO:0004146">
    <property type="term" value="F:dihydrofolate reductase activity"/>
    <property type="evidence" value="ECO:0007669"/>
    <property type="project" value="UniProtKB-EC"/>
</dbReference>
<dbReference type="GO" id="GO:0046655">
    <property type="term" value="P:folic acid metabolic process"/>
    <property type="evidence" value="ECO:0007669"/>
    <property type="project" value="TreeGrafter"/>
</dbReference>
<dbReference type="FunFam" id="3.40.430.10:FF:000001">
    <property type="entry name" value="Dihydrofolate reductase"/>
    <property type="match status" value="1"/>
</dbReference>
<dbReference type="PIRSF" id="PIRSF000194">
    <property type="entry name" value="DHFR"/>
    <property type="match status" value="1"/>
</dbReference>
<evidence type="ECO:0000313" key="10">
    <source>
        <dbReference type="EMBL" id="MDN0022966.1"/>
    </source>
</evidence>
<comment type="similarity">
    <text evidence="2 8">Belongs to the dihydrofolate reductase family.</text>
</comment>
<evidence type="ECO:0000256" key="2">
    <source>
        <dbReference type="ARBA" id="ARBA00009539"/>
    </source>
</evidence>
<dbReference type="Gene3D" id="3.40.430.10">
    <property type="entry name" value="Dihydrofolate Reductase, subunit A"/>
    <property type="match status" value="1"/>
</dbReference>
<dbReference type="GO" id="GO:0005829">
    <property type="term" value="C:cytosol"/>
    <property type="evidence" value="ECO:0007669"/>
    <property type="project" value="TreeGrafter"/>
</dbReference>
<name>A0AAW7JQX7_9BACT</name>
<feature type="domain" description="DHFR" evidence="9">
    <location>
        <begin position="2"/>
        <end position="159"/>
    </location>
</feature>
<comment type="pathway">
    <text evidence="1 8">Cofactor biosynthesis; tetrahydrofolate biosynthesis; 5,6,7,8-tetrahydrofolate from 7,8-dihydrofolate: step 1/1.</text>
</comment>
<dbReference type="GO" id="GO:0046452">
    <property type="term" value="P:dihydrofolate metabolic process"/>
    <property type="evidence" value="ECO:0007669"/>
    <property type="project" value="TreeGrafter"/>
</dbReference>
<keyword evidence="12" id="KW-1185">Reference proteome</keyword>
<dbReference type="InterPro" id="IPR001796">
    <property type="entry name" value="DHFR_dom"/>
</dbReference>
<evidence type="ECO:0000259" key="9">
    <source>
        <dbReference type="PROSITE" id="PS51330"/>
    </source>
</evidence>
<evidence type="ECO:0000256" key="4">
    <source>
        <dbReference type="ARBA" id="ARBA00022563"/>
    </source>
</evidence>
<dbReference type="PRINTS" id="PR00070">
    <property type="entry name" value="DHFR"/>
</dbReference>
<evidence type="ECO:0000256" key="7">
    <source>
        <dbReference type="ARBA" id="ARBA00025067"/>
    </source>
</evidence>
<dbReference type="Pfam" id="PF00186">
    <property type="entry name" value="DHFR_1"/>
    <property type="match status" value="1"/>
</dbReference>
<dbReference type="GO" id="GO:0006730">
    <property type="term" value="P:one-carbon metabolic process"/>
    <property type="evidence" value="ECO:0007669"/>
    <property type="project" value="UniProtKB-KW"/>
</dbReference>
<dbReference type="PANTHER" id="PTHR48069:SF3">
    <property type="entry name" value="DIHYDROFOLATE REDUCTASE"/>
    <property type="match status" value="1"/>
</dbReference>
<evidence type="ECO:0000313" key="11">
    <source>
        <dbReference type="EMBL" id="MDN0025330.1"/>
    </source>
</evidence>
<dbReference type="GO" id="GO:0046654">
    <property type="term" value="P:tetrahydrofolate biosynthetic process"/>
    <property type="evidence" value="ECO:0007669"/>
    <property type="project" value="InterPro"/>
</dbReference>
<dbReference type="PROSITE" id="PS51330">
    <property type="entry name" value="DHFR_2"/>
    <property type="match status" value="1"/>
</dbReference>
<reference evidence="11" key="2">
    <citation type="submission" date="2023-08" db="EMBL/GenBank/DDBJ databases">
        <title>Identification and characterization of horizontal gene transfer across gut microbiota members of farm animals based on homology search.</title>
        <authorList>
            <person name="Schwarzerova J."/>
            <person name="Nykrynova M."/>
            <person name="Jureckova K."/>
            <person name="Cejkova D."/>
            <person name="Rychlik I."/>
        </authorList>
    </citation>
    <scope>NUCLEOTIDE SEQUENCE</scope>
    <source>
        <strain evidence="11">ET15</strain>
        <strain evidence="10">ET37</strain>
    </source>
</reference>
<dbReference type="PANTHER" id="PTHR48069">
    <property type="entry name" value="DIHYDROFOLATE REDUCTASE"/>
    <property type="match status" value="1"/>
</dbReference>
<dbReference type="InterPro" id="IPR024072">
    <property type="entry name" value="DHFR-like_dom_sf"/>
</dbReference>
<dbReference type="InterPro" id="IPR012259">
    <property type="entry name" value="DHFR"/>
</dbReference>
<dbReference type="CDD" id="cd00209">
    <property type="entry name" value="DHFR"/>
    <property type="match status" value="1"/>
</dbReference>
<dbReference type="SUPFAM" id="SSF53597">
    <property type="entry name" value="Dihydrofolate reductase-like"/>
    <property type="match status" value="1"/>
</dbReference>
<accession>A0AAW7JQX7</accession>
<comment type="function">
    <text evidence="7 8">Key enzyme in folate metabolism. Catalyzes an essential reaction for de novo glycine and purine synthesis, and for DNA precursor synthesis.</text>
</comment>
<dbReference type="EMBL" id="JAUEIF010000005">
    <property type="protein sequence ID" value="MDN0025330.1"/>
    <property type="molecule type" value="Genomic_DNA"/>
</dbReference>
<dbReference type="EC" id="1.5.1.3" evidence="3 8"/>
<proteinExistence type="inferred from homology"/>
<evidence type="ECO:0000256" key="6">
    <source>
        <dbReference type="ARBA" id="ARBA00023002"/>
    </source>
</evidence>
<evidence type="ECO:0000313" key="12">
    <source>
        <dbReference type="Proteomes" id="UP001167831"/>
    </source>
</evidence>
<dbReference type="Proteomes" id="UP001167831">
    <property type="component" value="Unassembled WGS sequence"/>
</dbReference>
<evidence type="ECO:0000313" key="13">
    <source>
        <dbReference type="Proteomes" id="UP001168478"/>
    </source>
</evidence>
<dbReference type="RefSeq" id="WP_289825505.1">
    <property type="nucleotide sequence ID" value="NZ_JAUEIE010000007.1"/>
</dbReference>
<keyword evidence="4 8" id="KW-0554">One-carbon metabolism</keyword>
<evidence type="ECO:0000256" key="3">
    <source>
        <dbReference type="ARBA" id="ARBA00012856"/>
    </source>
</evidence>